<keyword evidence="2" id="KW-1185">Reference proteome</keyword>
<evidence type="ECO:0000313" key="1">
    <source>
        <dbReference type="EMBL" id="QQA01853.1"/>
    </source>
</evidence>
<dbReference type="KEGG" id="tper:IWA51_04400"/>
<organism evidence="1 2">
    <name type="scientific">Treponema peruense</name>
    <dbReference type="NCBI Taxonomy" id="2787628"/>
    <lineage>
        <taxon>Bacteria</taxon>
        <taxon>Pseudomonadati</taxon>
        <taxon>Spirochaetota</taxon>
        <taxon>Spirochaetia</taxon>
        <taxon>Spirochaetales</taxon>
        <taxon>Treponemataceae</taxon>
        <taxon>Treponema</taxon>
    </lineage>
</organism>
<proteinExistence type="predicted"/>
<dbReference type="Proteomes" id="UP000595224">
    <property type="component" value="Chromosome"/>
</dbReference>
<dbReference type="AlphaFoldDB" id="A0A7T3REV4"/>
<evidence type="ECO:0000313" key="2">
    <source>
        <dbReference type="Proteomes" id="UP000595224"/>
    </source>
</evidence>
<name>A0A7T3REV4_9SPIR</name>
<gene>
    <name evidence="1" type="ORF">IWA51_04400</name>
</gene>
<protein>
    <submittedName>
        <fullName evidence="1">Uncharacterized protein</fullName>
    </submittedName>
</protein>
<accession>A0A7T3REV4</accession>
<sequence>MKKTEKSDLNAVDISLDDVFARLSEIYESGVTELSLHDASLASDSEKLCSLAQKFLDFAPDMFVSVVVEPHALTKKVIEMFSQLYSSLEIPVRGTEKNGTLLFDKKLFSSKAAMLNSSGTVFGFEMEWAVQTGDTFRQFRDRLDFSVSLYPNHIDFPQFEKKEFCIPKSTGIYSSKDIDFSRGMAFACLVFYTYGRAVPWFLSVIKPLKISPSSFFADFEEWQLCNNCSFESGFKPAAVAHKDIEKMQLAFIREKYEEKKCTQYLAAAEDLIKLNGAFSRVAEEGEESVVKTSYNPDDILSPYAYDLAQFCDNVTMEECSVKVFAASDSPDYKIL</sequence>
<reference evidence="1 2" key="1">
    <citation type="submission" date="2020-11" db="EMBL/GenBank/DDBJ databases">
        <title>Treponema Peruensis nv. sp., first commensal Treponema isolated from human feces.</title>
        <authorList>
            <person name="Belkhou C."/>
            <person name="Raes J."/>
        </authorList>
    </citation>
    <scope>NUCLEOTIDE SEQUENCE [LARGE SCALE GENOMIC DNA]</scope>
    <source>
        <strain evidence="1 2">RCC2812</strain>
    </source>
</reference>
<dbReference type="RefSeq" id="WP_198443383.1">
    <property type="nucleotide sequence ID" value="NZ_CBCSHE010000002.1"/>
</dbReference>
<dbReference type="EMBL" id="CP064936">
    <property type="protein sequence ID" value="QQA01853.1"/>
    <property type="molecule type" value="Genomic_DNA"/>
</dbReference>